<reference evidence="2" key="2">
    <citation type="journal article" date="2021" name="Microorganisms">
        <title>Bacterial Dimethylsulfoniopropionate Biosynthesis in the East China Sea.</title>
        <authorList>
            <person name="Liu J."/>
            <person name="Zhang Y."/>
            <person name="Liu J."/>
            <person name="Zhong H."/>
            <person name="Williams B.T."/>
            <person name="Zheng Y."/>
            <person name="Curson A.R.J."/>
            <person name="Sun C."/>
            <person name="Sun H."/>
            <person name="Song D."/>
            <person name="Wagner Mackenzie B."/>
            <person name="Bermejo Martinez A."/>
            <person name="Todd J.D."/>
            <person name="Zhang X.H."/>
        </authorList>
    </citation>
    <scope>NUCLEOTIDE SEQUENCE</scope>
    <source>
        <strain evidence="2">AESS21</strain>
    </source>
</reference>
<feature type="transmembrane region" description="Helical" evidence="1">
    <location>
        <begin position="96"/>
        <end position="116"/>
    </location>
</feature>
<accession>A0A944GSG6</accession>
<dbReference type="EMBL" id="QTKU01000002">
    <property type="protein sequence ID" value="MBS8260289.1"/>
    <property type="molecule type" value="Genomic_DNA"/>
</dbReference>
<dbReference type="Proteomes" id="UP000705379">
    <property type="component" value="Unassembled WGS sequence"/>
</dbReference>
<gene>
    <name evidence="2" type="ORF">DYI23_08680</name>
</gene>
<keyword evidence="1" id="KW-1133">Transmembrane helix</keyword>
<keyword evidence="1" id="KW-0812">Transmembrane</keyword>
<feature type="transmembrane region" description="Helical" evidence="1">
    <location>
        <begin position="71"/>
        <end position="90"/>
    </location>
</feature>
<evidence type="ECO:0000256" key="1">
    <source>
        <dbReference type="SAM" id="Phobius"/>
    </source>
</evidence>
<evidence type="ECO:0000313" key="3">
    <source>
        <dbReference type="Proteomes" id="UP000705379"/>
    </source>
</evidence>
<dbReference type="AlphaFoldDB" id="A0A944GSG6"/>
<feature type="transmembrane region" description="Helical" evidence="1">
    <location>
        <begin position="160"/>
        <end position="181"/>
    </location>
</feature>
<dbReference type="RefSeq" id="WP_213215865.1">
    <property type="nucleotide sequence ID" value="NZ_QTKU01000002.1"/>
</dbReference>
<keyword evidence="1" id="KW-0472">Membrane</keyword>
<evidence type="ECO:0000313" key="2">
    <source>
        <dbReference type="EMBL" id="MBS8260289.1"/>
    </source>
</evidence>
<name>A0A944GSG6_9HYPH</name>
<protein>
    <submittedName>
        <fullName evidence="2">Uncharacterized protein</fullName>
    </submittedName>
</protein>
<comment type="caution">
    <text evidence="2">The sequence shown here is derived from an EMBL/GenBank/DDBJ whole genome shotgun (WGS) entry which is preliminary data.</text>
</comment>
<sequence length="194" mass="22190">MFFDYFFERMDLRLFQLITQLKPRDEVTDQTEVDAREATIDKEISGHLIVRKHLDYHDAVFQIFGVIDQKASAVLTHISVMIAVNALLLGTKSSPALDVISVVLLFAFILVALLSLRLLRFWSSRFPAEDAGERPTNEVETQIKNSFRDEIFYRGRLYRFALNTTTLLTALSAVLMILYGFEIAFTDDRTNGTT</sequence>
<proteinExistence type="predicted"/>
<organism evidence="2 3">
    <name type="scientific">Roseibium polysiphoniae</name>
    <dbReference type="NCBI Taxonomy" id="2571221"/>
    <lineage>
        <taxon>Bacteria</taxon>
        <taxon>Pseudomonadati</taxon>
        <taxon>Pseudomonadota</taxon>
        <taxon>Alphaproteobacteria</taxon>
        <taxon>Hyphomicrobiales</taxon>
        <taxon>Stappiaceae</taxon>
        <taxon>Roseibium</taxon>
    </lineage>
</organism>
<reference evidence="2" key="1">
    <citation type="submission" date="2018-08" db="EMBL/GenBank/DDBJ databases">
        <authorList>
            <person name="Jin W."/>
            <person name="Wang H."/>
            <person name="Yang Y."/>
            <person name="Li M."/>
            <person name="Liu J."/>
        </authorList>
    </citation>
    <scope>NUCLEOTIDE SEQUENCE</scope>
    <source>
        <strain evidence="2">AESS21</strain>
    </source>
</reference>